<keyword evidence="2" id="KW-1185">Reference proteome</keyword>
<sequence>MTSFAISVGTDPNVLRVTPTDDGFGIFPDEAAAAARLIAMVDERMHELRKSAAHARRILRAAKKKGGAV</sequence>
<dbReference type="Proteomes" id="UP001225611">
    <property type="component" value="Chromosome 2"/>
</dbReference>
<protein>
    <submittedName>
        <fullName evidence="1">Uncharacterized protein</fullName>
    </submittedName>
</protein>
<reference evidence="1 2" key="1">
    <citation type="journal article" date="2023" name="Syst. Appl. Microbiol.">
        <title>Agrobacterium cucumeris sp. nov. isolated from crazy roots on cucumber (Cucumis sativus).</title>
        <authorList>
            <person name="Warabieda M."/>
            <person name="Kuzmanovic N."/>
            <person name="Trzcinski P."/>
            <person name="Pulawska J."/>
        </authorList>
    </citation>
    <scope>NUCLEOTIDE SEQUENCE [LARGE SCALE GENOMIC DNA]</scope>
    <source>
        <strain evidence="1 2">O132</strain>
    </source>
</reference>
<accession>A0ABY8RT20</accession>
<name>A0ABY8RT20_9HYPH</name>
<organism evidence="1 2">
    <name type="scientific">Agrobacterium cucumeris</name>
    <dbReference type="NCBI Taxonomy" id="2862866"/>
    <lineage>
        <taxon>Bacteria</taxon>
        <taxon>Pseudomonadati</taxon>
        <taxon>Pseudomonadota</taxon>
        <taxon>Alphaproteobacteria</taxon>
        <taxon>Hyphomicrobiales</taxon>
        <taxon>Rhizobiaceae</taxon>
        <taxon>Rhizobium/Agrobacterium group</taxon>
        <taxon>Agrobacterium</taxon>
    </lineage>
</organism>
<evidence type="ECO:0000313" key="2">
    <source>
        <dbReference type="Proteomes" id="UP001225611"/>
    </source>
</evidence>
<dbReference type="RefSeq" id="WP_269699205.1">
    <property type="nucleotide sequence ID" value="NZ_CP080388.1"/>
</dbReference>
<proteinExistence type="predicted"/>
<evidence type="ECO:0000313" key="1">
    <source>
        <dbReference type="EMBL" id="WHO10274.1"/>
    </source>
</evidence>
<dbReference type="EMBL" id="CP080388">
    <property type="protein sequence ID" value="WHO10274.1"/>
    <property type="molecule type" value="Genomic_DNA"/>
</dbReference>
<gene>
    <name evidence="1" type="ORF">KZ699_17315</name>
</gene>